<comment type="caution">
    <text evidence="1">The sequence shown here is derived from an EMBL/GenBank/DDBJ whole genome shotgun (WGS) entry which is preliminary data.</text>
</comment>
<reference evidence="1 2" key="1">
    <citation type="journal article" date="2015" name="BMC Genomics">
        <title>Gene expression during zombie ant biting behavior reflects the complexity underlying fungal parasitic behavioral manipulation.</title>
        <authorList>
            <person name="de Bekker C."/>
            <person name="Ohm R.A."/>
            <person name="Loreto R.G."/>
            <person name="Sebastian A."/>
            <person name="Albert I."/>
            <person name="Merrow M."/>
            <person name="Brachmann A."/>
            <person name="Hughes D.P."/>
        </authorList>
    </citation>
    <scope>NUCLEOTIDE SEQUENCE [LARGE SCALE GENOMIC DNA]</scope>
    <source>
        <strain evidence="1 2">SC16a</strain>
    </source>
</reference>
<dbReference type="AlphaFoldDB" id="A0A2A9PIJ0"/>
<dbReference type="Proteomes" id="UP000037136">
    <property type="component" value="Unassembled WGS sequence"/>
</dbReference>
<protein>
    <submittedName>
        <fullName evidence="1">Uncharacterized protein</fullName>
    </submittedName>
</protein>
<evidence type="ECO:0000313" key="1">
    <source>
        <dbReference type="EMBL" id="PFH61315.1"/>
    </source>
</evidence>
<name>A0A2A9PIJ0_OPHUN</name>
<dbReference type="EMBL" id="LAZP02000078">
    <property type="protein sequence ID" value="PFH61315.1"/>
    <property type="molecule type" value="Genomic_DNA"/>
</dbReference>
<keyword evidence="2" id="KW-1185">Reference proteome</keyword>
<proteinExistence type="predicted"/>
<sequence length="168" mass="18802">MLALPFPIATILKTFIFYVLHRESSTTTAEGIHKNKGPSTDAAKFVFKNTLYQCHKHDTVSYRAAQVGFTYLYLKDKGNATCRGIRPKGPGEPNCVRISCSFNTAIFFCIYHQASKDYMPCWEAGRLAHGIYVRCEDLVSSADNRLSAGRAYSSEFDNTYISIASDKC</sequence>
<reference evidence="1 2" key="2">
    <citation type="journal article" date="2017" name="Sci. Rep.">
        <title>Ant-infecting Ophiocordyceps genomes reveal a high diversity of potential behavioral manipulation genes and a possible major role for enterotoxins.</title>
        <authorList>
            <person name="de Bekker C."/>
            <person name="Ohm R.A."/>
            <person name="Evans H.C."/>
            <person name="Brachmann A."/>
            <person name="Hughes D.P."/>
        </authorList>
    </citation>
    <scope>NUCLEOTIDE SEQUENCE [LARGE SCALE GENOMIC DNA]</scope>
    <source>
        <strain evidence="1 2">SC16a</strain>
    </source>
</reference>
<evidence type="ECO:0000313" key="2">
    <source>
        <dbReference type="Proteomes" id="UP000037136"/>
    </source>
</evidence>
<accession>A0A2A9PIJ0</accession>
<gene>
    <name evidence="1" type="ORF">XA68_17670</name>
</gene>
<dbReference type="OrthoDB" id="5272418at2759"/>
<organism evidence="1 2">
    <name type="scientific">Ophiocordyceps unilateralis</name>
    <name type="common">Zombie-ant fungus</name>
    <name type="synonym">Torrubia unilateralis</name>
    <dbReference type="NCBI Taxonomy" id="268505"/>
    <lineage>
        <taxon>Eukaryota</taxon>
        <taxon>Fungi</taxon>
        <taxon>Dikarya</taxon>
        <taxon>Ascomycota</taxon>
        <taxon>Pezizomycotina</taxon>
        <taxon>Sordariomycetes</taxon>
        <taxon>Hypocreomycetidae</taxon>
        <taxon>Hypocreales</taxon>
        <taxon>Ophiocordycipitaceae</taxon>
        <taxon>Ophiocordyceps</taxon>
    </lineage>
</organism>